<accession>A0A8S3CLX7</accession>
<reference evidence="1" key="1">
    <citation type="submission" date="2021-02" db="EMBL/GenBank/DDBJ databases">
        <authorList>
            <person name="Nowell W R."/>
        </authorList>
    </citation>
    <scope>NUCLEOTIDE SEQUENCE</scope>
</reference>
<name>A0A8S3CLX7_9BILA</name>
<dbReference type="AlphaFoldDB" id="A0A8S3CLX7"/>
<protein>
    <submittedName>
        <fullName evidence="1">Uncharacterized protein</fullName>
    </submittedName>
</protein>
<sequence length="19" mass="1855">MAKSNPTTTSTSAPTSTAT</sequence>
<dbReference type="EMBL" id="CAJOBH010168421">
    <property type="protein sequence ID" value="CAF4902752.1"/>
    <property type="molecule type" value="Genomic_DNA"/>
</dbReference>
<dbReference type="Proteomes" id="UP000681967">
    <property type="component" value="Unassembled WGS sequence"/>
</dbReference>
<feature type="non-terminal residue" evidence="1">
    <location>
        <position position="19"/>
    </location>
</feature>
<comment type="caution">
    <text evidence="1">The sequence shown here is derived from an EMBL/GenBank/DDBJ whole genome shotgun (WGS) entry which is preliminary data.</text>
</comment>
<organism evidence="1 2">
    <name type="scientific">Rotaria magnacalcarata</name>
    <dbReference type="NCBI Taxonomy" id="392030"/>
    <lineage>
        <taxon>Eukaryota</taxon>
        <taxon>Metazoa</taxon>
        <taxon>Spiralia</taxon>
        <taxon>Gnathifera</taxon>
        <taxon>Rotifera</taxon>
        <taxon>Eurotatoria</taxon>
        <taxon>Bdelloidea</taxon>
        <taxon>Philodinida</taxon>
        <taxon>Philodinidae</taxon>
        <taxon>Rotaria</taxon>
    </lineage>
</organism>
<proteinExistence type="predicted"/>
<evidence type="ECO:0000313" key="1">
    <source>
        <dbReference type="EMBL" id="CAF4902752.1"/>
    </source>
</evidence>
<gene>
    <name evidence="1" type="ORF">BYL167_LOCUS52249</name>
</gene>
<evidence type="ECO:0000313" key="2">
    <source>
        <dbReference type="Proteomes" id="UP000681967"/>
    </source>
</evidence>